<dbReference type="OrthoDB" id="5565182at2"/>
<gene>
    <name evidence="7" type="ORF">FNT36_13840</name>
</gene>
<keyword evidence="2 5" id="KW-0812">Transmembrane</keyword>
<evidence type="ECO:0000256" key="2">
    <source>
        <dbReference type="ARBA" id="ARBA00022692"/>
    </source>
</evidence>
<feature type="transmembrane region" description="Helical" evidence="5">
    <location>
        <begin position="6"/>
        <end position="24"/>
    </location>
</feature>
<evidence type="ECO:0000313" key="8">
    <source>
        <dbReference type="Proteomes" id="UP000317624"/>
    </source>
</evidence>
<feature type="transmembrane region" description="Helical" evidence="5">
    <location>
        <begin position="64"/>
        <end position="86"/>
    </location>
</feature>
<dbReference type="PANTHER" id="PTHR22911:SF6">
    <property type="entry name" value="SOLUTE CARRIER FAMILY 35 MEMBER G1"/>
    <property type="match status" value="1"/>
</dbReference>
<dbReference type="Pfam" id="PF00892">
    <property type="entry name" value="EamA"/>
    <property type="match status" value="2"/>
</dbReference>
<comment type="subcellular location">
    <subcellularLocation>
        <location evidence="1">Membrane</location>
        <topology evidence="1">Multi-pass membrane protein</topology>
    </subcellularLocation>
</comment>
<feature type="domain" description="EamA" evidence="6">
    <location>
        <begin position="144"/>
        <end position="272"/>
    </location>
</feature>
<evidence type="ECO:0000256" key="4">
    <source>
        <dbReference type="ARBA" id="ARBA00023136"/>
    </source>
</evidence>
<evidence type="ECO:0000313" key="7">
    <source>
        <dbReference type="EMBL" id="TVT40552.1"/>
    </source>
</evidence>
<dbReference type="SUPFAM" id="SSF103481">
    <property type="entry name" value="Multidrug resistance efflux transporter EmrE"/>
    <property type="match status" value="2"/>
</dbReference>
<feature type="transmembrane region" description="Helical" evidence="5">
    <location>
        <begin position="257"/>
        <end position="276"/>
    </location>
</feature>
<evidence type="ECO:0000259" key="6">
    <source>
        <dbReference type="Pfam" id="PF00892"/>
    </source>
</evidence>
<feature type="transmembrane region" description="Helical" evidence="5">
    <location>
        <begin position="36"/>
        <end position="52"/>
    </location>
</feature>
<dbReference type="GO" id="GO:0016020">
    <property type="term" value="C:membrane"/>
    <property type="evidence" value="ECO:0007669"/>
    <property type="project" value="UniProtKB-SubCell"/>
</dbReference>
<dbReference type="RefSeq" id="WP_144848631.1">
    <property type="nucleotide sequence ID" value="NZ_VMRJ01000003.1"/>
</dbReference>
<evidence type="ECO:0000256" key="5">
    <source>
        <dbReference type="SAM" id="Phobius"/>
    </source>
</evidence>
<keyword evidence="8" id="KW-1185">Reference proteome</keyword>
<reference evidence="7 8" key="1">
    <citation type="submission" date="2019-07" db="EMBL/GenBank/DDBJ databases">
        <title>Hymenobacter sp. straun FUR1 Genome sequencing and assembly.</title>
        <authorList>
            <person name="Chhetri G."/>
        </authorList>
    </citation>
    <scope>NUCLEOTIDE SEQUENCE [LARGE SCALE GENOMIC DNA]</scope>
    <source>
        <strain evidence="7 8">Fur1</strain>
    </source>
</reference>
<protein>
    <submittedName>
        <fullName evidence="7">DMT family transporter</fullName>
    </submittedName>
</protein>
<feature type="transmembrane region" description="Helical" evidence="5">
    <location>
        <begin position="205"/>
        <end position="224"/>
    </location>
</feature>
<proteinExistence type="predicted"/>
<dbReference type="Proteomes" id="UP000317624">
    <property type="component" value="Unassembled WGS sequence"/>
</dbReference>
<dbReference type="EMBL" id="VMRJ01000003">
    <property type="protein sequence ID" value="TVT40552.1"/>
    <property type="molecule type" value="Genomic_DNA"/>
</dbReference>
<feature type="domain" description="EamA" evidence="6">
    <location>
        <begin position="5"/>
        <end position="134"/>
    </location>
</feature>
<feature type="transmembrane region" description="Helical" evidence="5">
    <location>
        <begin position="231"/>
        <end position="251"/>
    </location>
</feature>
<sequence>MRVSPGIFYMLASTALLALVNVAVKKLTDLPTAEIIFARCLISLVLTVWQLHRTDTPILGPPKARFNLLGRGVFGAGSIILGFLALKALPLGAAATLSYLAPVVTAVAAIWLIGEPLKPWQWLFYAMAVGGVVVAKGTAGLLSAGVLLGVGSAVSSGVSSVFLRRAGDKIAPLVPVFYFNVVPLAISAVWMLFDLKLPHGIEWAWLLLAGVFTHVALWCVTHAFQKQQANFVAALDYLGLIYATALGYFVFGDKVKFSVYPGIALLLVGVGLNAWYTSRQEQKKETAS</sequence>
<dbReference type="AlphaFoldDB" id="A0A558BVN3"/>
<comment type="caution">
    <text evidence="7">The sequence shown here is derived from an EMBL/GenBank/DDBJ whole genome shotgun (WGS) entry which is preliminary data.</text>
</comment>
<dbReference type="InterPro" id="IPR000620">
    <property type="entry name" value="EamA_dom"/>
</dbReference>
<keyword evidence="3 5" id="KW-1133">Transmembrane helix</keyword>
<feature type="transmembrane region" description="Helical" evidence="5">
    <location>
        <begin position="125"/>
        <end position="150"/>
    </location>
</feature>
<evidence type="ECO:0000256" key="3">
    <source>
        <dbReference type="ARBA" id="ARBA00022989"/>
    </source>
</evidence>
<accession>A0A558BVN3</accession>
<dbReference type="InterPro" id="IPR037185">
    <property type="entry name" value="EmrE-like"/>
</dbReference>
<organism evidence="7 8">
    <name type="scientific">Hymenobacter setariae</name>
    <dbReference type="NCBI Taxonomy" id="2594794"/>
    <lineage>
        <taxon>Bacteria</taxon>
        <taxon>Pseudomonadati</taxon>
        <taxon>Bacteroidota</taxon>
        <taxon>Cytophagia</taxon>
        <taxon>Cytophagales</taxon>
        <taxon>Hymenobacteraceae</taxon>
        <taxon>Hymenobacter</taxon>
    </lineage>
</organism>
<name>A0A558BVN3_9BACT</name>
<feature type="transmembrane region" description="Helical" evidence="5">
    <location>
        <begin position="93"/>
        <end position="113"/>
    </location>
</feature>
<dbReference type="Gene3D" id="1.10.3730.20">
    <property type="match status" value="2"/>
</dbReference>
<feature type="transmembrane region" description="Helical" evidence="5">
    <location>
        <begin position="170"/>
        <end position="193"/>
    </location>
</feature>
<evidence type="ECO:0000256" key="1">
    <source>
        <dbReference type="ARBA" id="ARBA00004141"/>
    </source>
</evidence>
<keyword evidence="4 5" id="KW-0472">Membrane</keyword>
<dbReference type="PANTHER" id="PTHR22911">
    <property type="entry name" value="ACYL-MALONYL CONDENSING ENZYME-RELATED"/>
    <property type="match status" value="1"/>
</dbReference>